<dbReference type="Proteomes" id="UP000066995">
    <property type="component" value="Chromosome"/>
</dbReference>
<keyword evidence="1" id="KW-0175">Coiled coil</keyword>
<organism evidence="2 3">
    <name type="scientific">Mannheimia varigena USDA-ARS-USMARC-1296</name>
    <dbReference type="NCBI Taxonomy" id="1433287"/>
    <lineage>
        <taxon>Bacteria</taxon>
        <taxon>Pseudomonadati</taxon>
        <taxon>Pseudomonadota</taxon>
        <taxon>Gammaproteobacteria</taxon>
        <taxon>Pasteurellales</taxon>
        <taxon>Pasteurellaceae</taxon>
        <taxon>Mannheimia</taxon>
    </lineage>
</organism>
<feature type="coiled-coil region" evidence="1">
    <location>
        <begin position="32"/>
        <end position="66"/>
    </location>
</feature>
<dbReference type="PATRIC" id="fig|1433287.3.peg.439"/>
<name>W0Q7V2_9PAST</name>
<sequence length="201" mass="23548">MLDLIDVLDYREMEIPLGKIKQIPQMAADELLALLDENRVELQAKIKNLQKTLAKIDLKEQALKRLNILEKRKPTLVYRQMPPIYKVDLRNTEDVKKSLVPFQSASLFRADNKYDWKAGIWTKNSNGEVIRPADKQPMPYLNGLMYVGRETNDGNADKLIYLAKKLGYRSQYVIYQYLGTIRHPNLGLCDFHEYWMEITRE</sequence>
<evidence type="ECO:0000313" key="3">
    <source>
        <dbReference type="Proteomes" id="UP000066995"/>
    </source>
</evidence>
<reference evidence="2 3" key="1">
    <citation type="submission" date="2013-12" db="EMBL/GenBank/DDBJ databases">
        <title>Annotation of the Mannheimia varigena USDA-ARS-USMARC-1296 complete genome.</title>
        <authorList>
            <person name="Harhay G.P."/>
            <person name="Clawson M.L."/>
            <person name="Murray R.W."/>
            <person name="Lubbers B.V."/>
            <person name="Heaton M.P."/>
            <person name="Chitko-Mckown C.G."/>
            <person name="Harhay D.M."/>
            <person name="Smith T.P.L."/>
        </authorList>
    </citation>
    <scope>NUCLEOTIDE SEQUENCE [LARGE SCALE GENOMIC DNA]</scope>
    <source>
        <strain evidence="2 3">USDA-ARS-USMARC-1296</strain>
    </source>
</reference>
<keyword evidence="3" id="KW-1185">Reference proteome</keyword>
<dbReference type="HOGENOM" id="CLU_095261_0_0_6"/>
<dbReference type="AlphaFoldDB" id="W0Q7V2"/>
<protein>
    <submittedName>
        <fullName evidence="2">Transcriptional regulator, MerR</fullName>
    </submittedName>
</protein>
<evidence type="ECO:0000313" key="2">
    <source>
        <dbReference type="EMBL" id="AHG74964.1"/>
    </source>
</evidence>
<dbReference type="KEGG" id="mvi:X808_4410"/>
<dbReference type="EMBL" id="CP006943">
    <property type="protein sequence ID" value="AHG74964.1"/>
    <property type="molecule type" value="Genomic_DNA"/>
</dbReference>
<proteinExistence type="predicted"/>
<gene>
    <name evidence="2" type="ORF">X808_4410</name>
</gene>
<evidence type="ECO:0000256" key="1">
    <source>
        <dbReference type="SAM" id="Coils"/>
    </source>
</evidence>
<accession>W0Q7V2</accession>
<dbReference type="STRING" id="1433287.X808_4410"/>